<keyword evidence="1" id="KW-0472">Membrane</keyword>
<comment type="caution">
    <text evidence="2">The sequence shown here is derived from an EMBL/GenBank/DDBJ whole genome shotgun (WGS) entry which is preliminary data.</text>
</comment>
<evidence type="ECO:0008006" key="4">
    <source>
        <dbReference type="Google" id="ProtNLM"/>
    </source>
</evidence>
<evidence type="ECO:0000313" key="3">
    <source>
        <dbReference type="Proteomes" id="UP000029228"/>
    </source>
</evidence>
<feature type="transmembrane region" description="Helical" evidence="1">
    <location>
        <begin position="51"/>
        <end position="72"/>
    </location>
</feature>
<feature type="transmembrane region" description="Helical" evidence="1">
    <location>
        <begin position="84"/>
        <end position="101"/>
    </location>
</feature>
<keyword evidence="1" id="KW-1133">Transmembrane helix</keyword>
<sequence>MKLSKRESRVVNNAIDTWLEEGVIDQEDHNKLKGSYDVATIDWSLIAKYSFWVAVLCIVLSVLSVLLDKWLIELIQNIFSAPDIAKSVFFAIVSAAFYLFGVRRKKQSPDKTFSNEAFFVLGIVSTAISIYFIGQVIETDSLSKLILLASIVYGLLGLWIPSLLVWVCSLFSLGTWFVSKPTNGVTTAIFSR</sequence>
<name>A0A090SI99_9VIBR</name>
<keyword evidence="1" id="KW-0812">Transmembrane</keyword>
<dbReference type="AlphaFoldDB" id="A0A090SI99"/>
<reference evidence="2 3" key="2">
    <citation type="submission" date="2014-09" db="EMBL/GenBank/DDBJ databases">
        <authorList>
            <consortium name="NBRP consortium"/>
            <person name="Sawabe T."/>
            <person name="Meirelles P."/>
            <person name="Nakanishi M."/>
            <person name="Sayaka M."/>
            <person name="Hattori M."/>
            <person name="Ohkuma M."/>
        </authorList>
    </citation>
    <scope>NUCLEOTIDE SEQUENCE [LARGE SCALE GENOMIC DNA]</scope>
    <source>
        <strain evidence="3">JCM19235</strain>
    </source>
</reference>
<reference evidence="2 3" key="1">
    <citation type="submission" date="2014-09" db="EMBL/GenBank/DDBJ databases">
        <title>Vibrio maritimus JCM 19235. (C45) whole genome shotgun sequence.</title>
        <authorList>
            <person name="Sawabe T."/>
            <person name="Meirelles P."/>
            <person name="Nakanishi M."/>
            <person name="Sayaka M."/>
            <person name="Hattori M."/>
            <person name="Ohkuma M."/>
        </authorList>
    </citation>
    <scope>NUCLEOTIDE SEQUENCE [LARGE SCALE GENOMIC DNA]</scope>
    <source>
        <strain evidence="3">JCM19235</strain>
    </source>
</reference>
<accession>A0A090SI99</accession>
<gene>
    <name evidence="2" type="ORF">JCM19235_2605</name>
</gene>
<keyword evidence="3" id="KW-1185">Reference proteome</keyword>
<dbReference type="STRING" id="990268.JCM19235_2605"/>
<feature type="transmembrane region" description="Helical" evidence="1">
    <location>
        <begin position="145"/>
        <end position="173"/>
    </location>
</feature>
<dbReference type="OrthoDB" id="1120077at2"/>
<feature type="transmembrane region" description="Helical" evidence="1">
    <location>
        <begin position="113"/>
        <end position="133"/>
    </location>
</feature>
<dbReference type="EMBL" id="BBMR01000003">
    <property type="protein sequence ID" value="GAL19182.1"/>
    <property type="molecule type" value="Genomic_DNA"/>
</dbReference>
<organism evidence="2 3">
    <name type="scientific">Vibrio maritimus</name>
    <dbReference type="NCBI Taxonomy" id="990268"/>
    <lineage>
        <taxon>Bacteria</taxon>
        <taxon>Pseudomonadati</taxon>
        <taxon>Pseudomonadota</taxon>
        <taxon>Gammaproteobacteria</taxon>
        <taxon>Vibrionales</taxon>
        <taxon>Vibrionaceae</taxon>
        <taxon>Vibrio</taxon>
    </lineage>
</organism>
<evidence type="ECO:0000313" key="2">
    <source>
        <dbReference type="EMBL" id="GAL19182.1"/>
    </source>
</evidence>
<protein>
    <recommendedName>
        <fullName evidence="4">DUF2157 domain-containing protein</fullName>
    </recommendedName>
</protein>
<evidence type="ECO:0000256" key="1">
    <source>
        <dbReference type="SAM" id="Phobius"/>
    </source>
</evidence>
<proteinExistence type="predicted"/>
<dbReference type="Proteomes" id="UP000029228">
    <property type="component" value="Unassembled WGS sequence"/>
</dbReference>